<accession>A0AAU8GDH6</accession>
<gene>
    <name evidence="1" type="ORF">AXSAUNVX_CDS0029</name>
</gene>
<evidence type="ECO:0000313" key="1">
    <source>
        <dbReference type="EMBL" id="XCH39709.1"/>
    </source>
</evidence>
<sequence length="46" mass="5207">MLEVMEMEGETEVVVVDAGHVVTEDEEFIQIPVADINEIMTILEKM</sequence>
<dbReference type="EMBL" id="PP856714">
    <property type="protein sequence ID" value="XCH39709.1"/>
    <property type="molecule type" value="Genomic_DNA"/>
</dbReference>
<name>A0AAU8GDH6_9CAUD</name>
<reference evidence="1" key="1">
    <citation type="submission" date="2024-05" db="EMBL/GenBank/DDBJ databases">
        <authorList>
            <person name="Mugo M.M."/>
            <person name="Musyoki A.M."/>
            <person name="Makumi A.M."/>
            <person name="Mutai I."/>
            <person name="Drechsel O."/>
            <person name="Kering K.K."/>
            <person name="Muturi P."/>
            <person name="Mbae C.K."/>
            <person name="Kariuki S.M."/>
        </authorList>
    </citation>
    <scope>NUCLEOTIDE SEQUENCE</scope>
</reference>
<protein>
    <submittedName>
        <fullName evidence="1">Uncharacterized protein</fullName>
    </submittedName>
</protein>
<proteinExistence type="predicted"/>
<organism evidence="1">
    <name type="scientific">Salmonella phage vB_STmST19_KE12</name>
    <dbReference type="NCBI Taxonomy" id="3161166"/>
    <lineage>
        <taxon>Viruses</taxon>
        <taxon>Duplodnaviria</taxon>
        <taxon>Heunggongvirae</taxon>
        <taxon>Uroviricota</taxon>
        <taxon>Caudoviricetes</taxon>
    </lineage>
</organism>